<evidence type="ECO:0000256" key="9">
    <source>
        <dbReference type="ARBA" id="ARBA00023170"/>
    </source>
</evidence>
<dbReference type="CDD" id="cd17874">
    <property type="entry name" value="FtsY"/>
    <property type="match status" value="1"/>
</dbReference>
<dbReference type="OrthoDB" id="9804720at2"/>
<evidence type="ECO:0000256" key="5">
    <source>
        <dbReference type="ARBA" id="ARBA00022741"/>
    </source>
</evidence>
<reference evidence="13" key="1">
    <citation type="submission" date="2018-05" db="EMBL/GenBank/DDBJ databases">
        <authorList>
            <person name="Hao L."/>
        </authorList>
    </citation>
    <scope>NUCLEOTIDE SEQUENCE [LARGE SCALE GENOMIC DNA]</scope>
</reference>
<keyword evidence="9 12" id="KW-0675">Receptor</keyword>
<dbReference type="InterPro" id="IPR042101">
    <property type="entry name" value="SRP54_N_sf"/>
</dbReference>
<dbReference type="InterPro" id="IPR004390">
    <property type="entry name" value="SR_rcpt_FtsY"/>
</dbReference>
<dbReference type="SUPFAM" id="SSF47364">
    <property type="entry name" value="Domain of the SRP/SRP receptor G-proteins"/>
    <property type="match status" value="1"/>
</dbReference>
<gene>
    <name evidence="12" type="primary">ftsY</name>
    <name evidence="12" type="ORF">BARAN1_0987</name>
</gene>
<evidence type="ECO:0000256" key="2">
    <source>
        <dbReference type="ARBA" id="ARBA00008531"/>
    </source>
</evidence>
<dbReference type="GO" id="GO:0003924">
    <property type="term" value="F:GTPase activity"/>
    <property type="evidence" value="ECO:0007669"/>
    <property type="project" value="TreeGrafter"/>
</dbReference>
<dbReference type="Proteomes" id="UP000249818">
    <property type="component" value="Chromosome BARAN1"/>
</dbReference>
<dbReference type="SMART" id="SM00962">
    <property type="entry name" value="SRP54"/>
    <property type="match status" value="1"/>
</dbReference>
<dbReference type="Pfam" id="PF00448">
    <property type="entry name" value="SRP54"/>
    <property type="match status" value="1"/>
</dbReference>
<dbReference type="InterPro" id="IPR003593">
    <property type="entry name" value="AAA+_ATPase"/>
</dbReference>
<dbReference type="PANTHER" id="PTHR43134:SF1">
    <property type="entry name" value="SIGNAL RECOGNITION PARTICLE RECEPTOR SUBUNIT ALPHA"/>
    <property type="match status" value="1"/>
</dbReference>
<dbReference type="InterPro" id="IPR036225">
    <property type="entry name" value="SRP/SRP_N"/>
</dbReference>
<evidence type="ECO:0000313" key="13">
    <source>
        <dbReference type="Proteomes" id="UP000249818"/>
    </source>
</evidence>
<keyword evidence="13" id="KW-1185">Reference proteome</keyword>
<dbReference type="NCBIfam" id="TIGR00064">
    <property type="entry name" value="ftsY"/>
    <property type="match status" value="1"/>
</dbReference>
<dbReference type="PANTHER" id="PTHR43134">
    <property type="entry name" value="SIGNAL RECOGNITION PARTICLE RECEPTOR SUBUNIT ALPHA"/>
    <property type="match status" value="1"/>
</dbReference>
<evidence type="ECO:0000259" key="10">
    <source>
        <dbReference type="SMART" id="SM00382"/>
    </source>
</evidence>
<keyword evidence="5" id="KW-0547">Nucleotide-binding</keyword>
<dbReference type="Gene3D" id="3.40.50.300">
    <property type="entry name" value="P-loop containing nucleotide triphosphate hydrolases"/>
    <property type="match status" value="1"/>
</dbReference>
<evidence type="ECO:0000256" key="4">
    <source>
        <dbReference type="ARBA" id="ARBA00022490"/>
    </source>
</evidence>
<dbReference type="InterPro" id="IPR027417">
    <property type="entry name" value="P-loop_NTPase"/>
</dbReference>
<keyword evidence="7" id="KW-0342">GTP-binding</keyword>
<keyword evidence="4" id="KW-0963">Cytoplasm</keyword>
<dbReference type="SMART" id="SM00382">
    <property type="entry name" value="AAA"/>
    <property type="match status" value="1"/>
</dbReference>
<dbReference type="GO" id="GO:0005525">
    <property type="term" value="F:GTP binding"/>
    <property type="evidence" value="ECO:0007669"/>
    <property type="project" value="UniProtKB-KW"/>
</dbReference>
<evidence type="ECO:0000259" key="11">
    <source>
        <dbReference type="SMART" id="SM00962"/>
    </source>
</evidence>
<dbReference type="RefSeq" id="WP_122031419.1">
    <property type="nucleotide sequence ID" value="NZ_LS483254.1"/>
</dbReference>
<feature type="domain" description="AAA+ ATPase" evidence="10">
    <location>
        <begin position="108"/>
        <end position="291"/>
    </location>
</feature>
<comment type="subcellular location">
    <subcellularLocation>
        <location evidence="1">Cell membrane</location>
        <topology evidence="1">Peripheral membrane protein</topology>
        <orientation evidence="1">Cytoplasmic side</orientation>
    </subcellularLocation>
</comment>
<dbReference type="GO" id="GO:0005886">
    <property type="term" value="C:plasma membrane"/>
    <property type="evidence" value="ECO:0007669"/>
    <property type="project" value="UniProtKB-SubCell"/>
</dbReference>
<evidence type="ECO:0000256" key="3">
    <source>
        <dbReference type="ARBA" id="ARBA00022475"/>
    </source>
</evidence>
<proteinExistence type="inferred from homology"/>
<dbReference type="GO" id="GO:0006614">
    <property type="term" value="P:SRP-dependent cotranslational protein targeting to membrane"/>
    <property type="evidence" value="ECO:0007669"/>
    <property type="project" value="InterPro"/>
</dbReference>
<keyword evidence="3" id="KW-1003">Cell membrane</keyword>
<feature type="domain" description="SRP54-type proteins GTP-binding" evidence="11">
    <location>
        <begin position="109"/>
        <end position="310"/>
    </location>
</feature>
<keyword evidence="6" id="KW-0378">Hydrolase</keyword>
<organism evidence="12 13">
    <name type="scientific">Candidatus Bipolaricaulis anaerobius</name>
    <dbReference type="NCBI Taxonomy" id="2026885"/>
    <lineage>
        <taxon>Bacteria</taxon>
        <taxon>Candidatus Bipolaricaulota</taxon>
        <taxon>Candidatus Bipolaricaulia</taxon>
        <taxon>Candidatus Bipolaricaulales</taxon>
        <taxon>Candidatus Bipolaricaulaceae</taxon>
        <taxon>Candidatus Bipolaricaulis</taxon>
    </lineage>
</organism>
<dbReference type="FunFam" id="3.40.50.300:FF:000053">
    <property type="entry name" value="Signal recognition particle receptor FtsY"/>
    <property type="match status" value="1"/>
</dbReference>
<dbReference type="Gene3D" id="1.20.120.140">
    <property type="entry name" value="Signal recognition particle SRP54, nucleotide-binding domain"/>
    <property type="match status" value="1"/>
</dbReference>
<evidence type="ECO:0000256" key="7">
    <source>
        <dbReference type="ARBA" id="ARBA00023134"/>
    </source>
</evidence>
<evidence type="ECO:0000313" key="12">
    <source>
        <dbReference type="EMBL" id="SQD93011.1"/>
    </source>
</evidence>
<accession>A0A2X3KK36</accession>
<dbReference type="GO" id="GO:0005047">
    <property type="term" value="F:signal recognition particle binding"/>
    <property type="evidence" value="ECO:0007669"/>
    <property type="project" value="TreeGrafter"/>
</dbReference>
<keyword evidence="8" id="KW-0472">Membrane</keyword>
<evidence type="ECO:0000256" key="1">
    <source>
        <dbReference type="ARBA" id="ARBA00004413"/>
    </source>
</evidence>
<dbReference type="SUPFAM" id="SSF52540">
    <property type="entry name" value="P-loop containing nucleoside triphosphate hydrolases"/>
    <property type="match status" value="1"/>
</dbReference>
<comment type="similarity">
    <text evidence="2">Belongs to the GTP-binding SRP family.</text>
</comment>
<evidence type="ECO:0000256" key="8">
    <source>
        <dbReference type="ARBA" id="ARBA00023136"/>
    </source>
</evidence>
<dbReference type="EMBL" id="LS483254">
    <property type="protein sequence ID" value="SQD93011.1"/>
    <property type="molecule type" value="Genomic_DNA"/>
</dbReference>
<protein>
    <submittedName>
        <fullName evidence="12">Signal recognition particle receptor FtsY</fullName>
    </submittedName>
</protein>
<sequence>MTENRPADDGSRTIWDRLRRGLARTRDGLLGPLQGTKDSVGPEILARLEEVLLSADVGPEETATIIAQVEATLATAGADWPAVEGALAAALRGALAGAERGFTLPPVRPAVLLFVGVNGSGKTTTVAKVAHRLSQDGARPLLVAADTFRAAAIDQLVNLARESGVEVVAHRPGADPGAVVHDALEHARTAGYDAVLVDTAGRLQTKRPLMEELGKVRRVVERLQGRPPDERLLVVDATVGQNAISQAELFHEAVGLTGLVVTKLDGTARGGAVIPISRALGLPILWIGLGEGLDELEPFRTDDFVRALVRG</sequence>
<dbReference type="InterPro" id="IPR000897">
    <property type="entry name" value="SRP54_GTPase_dom"/>
</dbReference>
<evidence type="ECO:0000256" key="6">
    <source>
        <dbReference type="ARBA" id="ARBA00022801"/>
    </source>
</evidence>
<dbReference type="AlphaFoldDB" id="A0A2X3KK36"/>
<dbReference type="KEGG" id="bana:BARAN1_0987"/>
<name>A0A2X3KK36_9BACT</name>